<evidence type="ECO:0000256" key="2">
    <source>
        <dbReference type="ARBA" id="ARBA00009045"/>
    </source>
</evidence>
<comment type="subcellular location">
    <subcellularLocation>
        <location evidence="1">Membrane</location>
        <topology evidence="1">Multi-pass membrane protein</topology>
    </subcellularLocation>
</comment>
<reference evidence="10" key="1">
    <citation type="submission" date="2022-01" db="UniProtKB">
        <authorList>
            <consortium name="EnsemblMetazoa"/>
        </authorList>
    </citation>
    <scope>IDENTIFICATION</scope>
</reference>
<dbReference type="AlphaFoldDB" id="A0A8I6S354"/>
<dbReference type="GO" id="GO:0006508">
    <property type="term" value="P:proteolysis"/>
    <property type="evidence" value="ECO:0007669"/>
    <property type="project" value="UniProtKB-KW"/>
</dbReference>
<dbReference type="KEGG" id="clec:106669753"/>
<comment type="similarity">
    <text evidence="2">Belongs to the peptidase S54 family.</text>
</comment>
<accession>A0A8I6S354</accession>
<evidence type="ECO:0000256" key="3">
    <source>
        <dbReference type="ARBA" id="ARBA00022670"/>
    </source>
</evidence>
<sequence>MRRQQRQKTLELGVILLLTELFNIGFDAIPPITLFTIIGQALLYVGIVELPWEPWEICISADKVWKQRDFKPLLWANFVHGDDMHLYYNMVSFLVKGRTLESRYGSANFAFLLGFLTVMTSGLYVGLSIMGAELMGDKRILSSCAVGFSGVIFALKLITTIENPKGYTRVGDFNVPTRYAAWAELIAIYVLVPNSSFLGHFAGILAGLLYMKTPLQNIIDGLISSITGRNIYHPQISSEDYAEYYYENYYR</sequence>
<evidence type="ECO:0000259" key="9">
    <source>
        <dbReference type="Pfam" id="PF01694"/>
    </source>
</evidence>
<evidence type="ECO:0000256" key="1">
    <source>
        <dbReference type="ARBA" id="ARBA00004141"/>
    </source>
</evidence>
<dbReference type="OrthoDB" id="10257275at2759"/>
<organism evidence="10 11">
    <name type="scientific">Cimex lectularius</name>
    <name type="common">Bed bug</name>
    <name type="synonym">Acanthia lectularia</name>
    <dbReference type="NCBI Taxonomy" id="79782"/>
    <lineage>
        <taxon>Eukaryota</taxon>
        <taxon>Metazoa</taxon>
        <taxon>Ecdysozoa</taxon>
        <taxon>Arthropoda</taxon>
        <taxon>Hexapoda</taxon>
        <taxon>Insecta</taxon>
        <taxon>Pterygota</taxon>
        <taxon>Neoptera</taxon>
        <taxon>Paraneoptera</taxon>
        <taxon>Hemiptera</taxon>
        <taxon>Heteroptera</taxon>
        <taxon>Panheteroptera</taxon>
        <taxon>Cimicomorpha</taxon>
        <taxon>Cimicidae</taxon>
        <taxon>Cimex</taxon>
    </lineage>
</organism>
<evidence type="ECO:0000256" key="6">
    <source>
        <dbReference type="ARBA" id="ARBA00022989"/>
    </source>
</evidence>
<dbReference type="Pfam" id="PF01694">
    <property type="entry name" value="Rhomboid"/>
    <property type="match status" value="1"/>
</dbReference>
<dbReference type="OMA" id="MEACADM"/>
<evidence type="ECO:0000256" key="8">
    <source>
        <dbReference type="SAM" id="Phobius"/>
    </source>
</evidence>
<keyword evidence="3" id="KW-0645">Protease</keyword>
<evidence type="ECO:0000256" key="5">
    <source>
        <dbReference type="ARBA" id="ARBA00022801"/>
    </source>
</evidence>
<dbReference type="GO" id="GO:0016020">
    <property type="term" value="C:membrane"/>
    <property type="evidence" value="ECO:0007669"/>
    <property type="project" value="UniProtKB-SubCell"/>
</dbReference>
<feature type="transmembrane region" description="Helical" evidence="8">
    <location>
        <begin position="139"/>
        <end position="159"/>
    </location>
</feature>
<dbReference type="RefSeq" id="XP_014254934.1">
    <property type="nucleotide sequence ID" value="XM_014399448.2"/>
</dbReference>
<keyword evidence="11" id="KW-1185">Reference proteome</keyword>
<feature type="transmembrane region" description="Helical" evidence="8">
    <location>
        <begin position="12"/>
        <end position="45"/>
    </location>
</feature>
<dbReference type="GO" id="GO:0004252">
    <property type="term" value="F:serine-type endopeptidase activity"/>
    <property type="evidence" value="ECO:0007669"/>
    <property type="project" value="InterPro"/>
</dbReference>
<dbReference type="Proteomes" id="UP000494040">
    <property type="component" value="Unassembled WGS sequence"/>
</dbReference>
<evidence type="ECO:0000313" key="11">
    <source>
        <dbReference type="Proteomes" id="UP000494040"/>
    </source>
</evidence>
<feature type="domain" description="Peptidase S54 rhomboid" evidence="9">
    <location>
        <begin position="73"/>
        <end position="211"/>
    </location>
</feature>
<feature type="transmembrane region" description="Helical" evidence="8">
    <location>
        <begin position="109"/>
        <end position="127"/>
    </location>
</feature>
<dbReference type="SUPFAM" id="SSF144091">
    <property type="entry name" value="Rhomboid-like"/>
    <property type="match status" value="1"/>
</dbReference>
<dbReference type="PANTHER" id="PTHR43066:SF1">
    <property type="entry name" value="RHOMBOID PROTEIN 2"/>
    <property type="match status" value="1"/>
</dbReference>
<evidence type="ECO:0000256" key="7">
    <source>
        <dbReference type="ARBA" id="ARBA00023136"/>
    </source>
</evidence>
<keyword evidence="5" id="KW-0378">Hydrolase</keyword>
<keyword evidence="6 8" id="KW-1133">Transmembrane helix</keyword>
<proteinExistence type="inferred from homology"/>
<feature type="transmembrane region" description="Helical" evidence="8">
    <location>
        <begin position="179"/>
        <end position="210"/>
    </location>
</feature>
<evidence type="ECO:0000313" key="10">
    <source>
        <dbReference type="EnsemblMetazoa" id="XP_014254934.1"/>
    </source>
</evidence>
<dbReference type="FunFam" id="1.20.1540.10:FF:000008">
    <property type="entry name" value="RHOMBOID-like protein 13"/>
    <property type="match status" value="1"/>
</dbReference>
<dbReference type="EnsemblMetazoa" id="XM_014399448.2">
    <property type="protein sequence ID" value="XP_014254934.1"/>
    <property type="gene ID" value="LOC106669753"/>
</dbReference>
<evidence type="ECO:0000256" key="4">
    <source>
        <dbReference type="ARBA" id="ARBA00022692"/>
    </source>
</evidence>
<name>A0A8I6S354_CIMLE</name>
<keyword evidence="4 8" id="KW-0812">Transmembrane</keyword>
<keyword evidence="7 8" id="KW-0472">Membrane</keyword>
<dbReference type="GeneID" id="106669753"/>
<dbReference type="InterPro" id="IPR035952">
    <property type="entry name" value="Rhomboid-like_sf"/>
</dbReference>
<dbReference type="PANTHER" id="PTHR43066">
    <property type="entry name" value="RHOMBOID-RELATED PROTEIN"/>
    <property type="match status" value="1"/>
</dbReference>
<dbReference type="Gene3D" id="1.20.1540.10">
    <property type="entry name" value="Rhomboid-like"/>
    <property type="match status" value="1"/>
</dbReference>
<protein>
    <recommendedName>
        <fullName evidence="9">Peptidase S54 rhomboid domain-containing protein</fullName>
    </recommendedName>
</protein>
<dbReference type="InterPro" id="IPR022764">
    <property type="entry name" value="Peptidase_S54_rhomboid_dom"/>
</dbReference>